<accession>A0ABR2F9Z0</accession>
<evidence type="ECO:0000313" key="1">
    <source>
        <dbReference type="EMBL" id="KAK8575133.1"/>
    </source>
</evidence>
<proteinExistence type="predicted"/>
<evidence type="ECO:0000313" key="2">
    <source>
        <dbReference type="Proteomes" id="UP001472677"/>
    </source>
</evidence>
<organism evidence="1 2">
    <name type="scientific">Hibiscus sabdariffa</name>
    <name type="common">roselle</name>
    <dbReference type="NCBI Taxonomy" id="183260"/>
    <lineage>
        <taxon>Eukaryota</taxon>
        <taxon>Viridiplantae</taxon>
        <taxon>Streptophyta</taxon>
        <taxon>Embryophyta</taxon>
        <taxon>Tracheophyta</taxon>
        <taxon>Spermatophyta</taxon>
        <taxon>Magnoliopsida</taxon>
        <taxon>eudicotyledons</taxon>
        <taxon>Gunneridae</taxon>
        <taxon>Pentapetalae</taxon>
        <taxon>rosids</taxon>
        <taxon>malvids</taxon>
        <taxon>Malvales</taxon>
        <taxon>Malvaceae</taxon>
        <taxon>Malvoideae</taxon>
        <taxon>Hibiscus</taxon>
    </lineage>
</organism>
<gene>
    <name evidence="1" type="ORF">V6N12_062809</name>
</gene>
<name>A0ABR2F9Z0_9ROSI</name>
<dbReference type="EMBL" id="JBBPBM010000007">
    <property type="protein sequence ID" value="KAK8575133.1"/>
    <property type="molecule type" value="Genomic_DNA"/>
</dbReference>
<protein>
    <recommendedName>
        <fullName evidence="3">FRIGIDA-like protein</fullName>
    </recommendedName>
</protein>
<comment type="caution">
    <text evidence="1">The sequence shown here is derived from an EMBL/GenBank/DDBJ whole genome shotgun (WGS) entry which is preliminary data.</text>
</comment>
<keyword evidence="2" id="KW-1185">Reference proteome</keyword>
<reference evidence="1 2" key="1">
    <citation type="journal article" date="2024" name="G3 (Bethesda)">
        <title>Genome assembly of Hibiscus sabdariffa L. provides insights into metabolisms of medicinal natural products.</title>
        <authorList>
            <person name="Kim T."/>
        </authorList>
    </citation>
    <scope>NUCLEOTIDE SEQUENCE [LARGE SCALE GENOMIC DNA]</scope>
    <source>
        <strain evidence="1">TK-2024</strain>
        <tissue evidence="1">Old leaves</tissue>
    </source>
</reference>
<evidence type="ECO:0008006" key="3">
    <source>
        <dbReference type="Google" id="ProtNLM"/>
    </source>
</evidence>
<dbReference type="Proteomes" id="UP001472677">
    <property type="component" value="Unassembled WGS sequence"/>
</dbReference>
<sequence>MSSFELGVDNSIASIGEVCLFEVFDRLVSMIPFLEAFRIINGSSKVLAGSALVDSIRSLISQDWNTKIRHVCRELNSIEDRLAVLAKGLPVGEVLPLSSAS</sequence>